<evidence type="ECO:0000256" key="6">
    <source>
        <dbReference type="ARBA" id="ARBA00056337"/>
    </source>
</evidence>
<keyword evidence="3 7" id="KW-0456">Lyase</keyword>
<evidence type="ECO:0000313" key="9">
    <source>
        <dbReference type="Proteomes" id="UP000017127"/>
    </source>
</evidence>
<comment type="catalytic activity">
    <reaction evidence="5 7">
        <text>2-deoxy-D-ribose 5-phosphate = D-glyceraldehyde 3-phosphate + acetaldehyde</text>
        <dbReference type="Rhea" id="RHEA:12821"/>
        <dbReference type="ChEBI" id="CHEBI:15343"/>
        <dbReference type="ChEBI" id="CHEBI:59776"/>
        <dbReference type="ChEBI" id="CHEBI:62877"/>
        <dbReference type="EC" id="4.1.2.4"/>
    </reaction>
</comment>
<dbReference type="UniPathway" id="UPA00002">
    <property type="reaction ID" value="UER00468"/>
</dbReference>
<evidence type="ECO:0000256" key="2">
    <source>
        <dbReference type="ARBA" id="ARBA00022490"/>
    </source>
</evidence>
<dbReference type="InterPro" id="IPR011343">
    <property type="entry name" value="DeoC"/>
</dbReference>
<dbReference type="FunFam" id="3.20.20.70:FF:000044">
    <property type="entry name" value="Deoxyribose-phosphate aldolase"/>
    <property type="match status" value="1"/>
</dbReference>
<reference evidence="8 9" key="1">
    <citation type="journal article" date="2013" name="Front. Microbiol.">
        <title>Comparative genomic analyses of the cyanobacterium, Lyngbya aestuarii BL J, a powerful hydrogen producer.</title>
        <authorList>
            <person name="Kothari A."/>
            <person name="Vaughn M."/>
            <person name="Garcia-Pichel F."/>
        </authorList>
    </citation>
    <scope>NUCLEOTIDE SEQUENCE [LARGE SCALE GENOMIC DNA]</scope>
    <source>
        <strain evidence="8 9">BL J</strain>
    </source>
</reference>
<dbReference type="AlphaFoldDB" id="U7QK94"/>
<gene>
    <name evidence="7 8" type="primary">deoC</name>
    <name evidence="8" type="ORF">M595_2576</name>
</gene>
<sequence length="227" mass="24722">MRTQSHFDIDIATFIDHTLLNPMATPEQIQQCCDEALQYKFASVCVYPSSVRQVADRLHGKSPKVCTVIGFPSGASTSGVKLHESLEAVENGAQELDVVINLSWVKAGKTEELYREIAEICEQTDQTVKAIIETTVLNDSEKQIVAEVLMDAGANFIQTNTGLYGGATVVDTQFLKEIIKGRIGLKASGGITTCQQAIDLIVAGATRLGTSRGVYLIRQRDDDNENN</sequence>
<feature type="active site" description="Proton donor/acceptor" evidence="7">
    <location>
        <position position="97"/>
    </location>
</feature>
<dbReference type="GO" id="GO:0016052">
    <property type="term" value="P:carbohydrate catabolic process"/>
    <property type="evidence" value="ECO:0007669"/>
    <property type="project" value="TreeGrafter"/>
</dbReference>
<dbReference type="CDD" id="cd00959">
    <property type="entry name" value="DeoC"/>
    <property type="match status" value="1"/>
</dbReference>
<organism evidence="8 9">
    <name type="scientific">Lyngbya aestuarii BL J</name>
    <dbReference type="NCBI Taxonomy" id="1348334"/>
    <lineage>
        <taxon>Bacteria</taxon>
        <taxon>Bacillati</taxon>
        <taxon>Cyanobacteriota</taxon>
        <taxon>Cyanophyceae</taxon>
        <taxon>Oscillatoriophycideae</taxon>
        <taxon>Oscillatoriales</taxon>
        <taxon>Microcoleaceae</taxon>
        <taxon>Lyngbya</taxon>
    </lineage>
</organism>
<proteinExistence type="inferred from homology"/>
<dbReference type="NCBIfam" id="TIGR00126">
    <property type="entry name" value="deoC"/>
    <property type="match status" value="1"/>
</dbReference>
<dbReference type="Gene3D" id="3.20.20.70">
    <property type="entry name" value="Aldolase class I"/>
    <property type="match status" value="1"/>
</dbReference>
<keyword evidence="9" id="KW-1185">Reference proteome</keyword>
<dbReference type="Proteomes" id="UP000017127">
    <property type="component" value="Unassembled WGS sequence"/>
</dbReference>
<dbReference type="InterPro" id="IPR002915">
    <property type="entry name" value="DeoC/FbaB/LacD_aldolase"/>
</dbReference>
<comment type="similarity">
    <text evidence="1 7">Belongs to the DeoC/FbaB aldolase family. DeoC type 1 subfamily.</text>
</comment>
<evidence type="ECO:0000256" key="4">
    <source>
        <dbReference type="ARBA" id="ARBA00023270"/>
    </source>
</evidence>
<dbReference type="OrthoDB" id="9778711at2"/>
<dbReference type="RefSeq" id="WP_023066342.1">
    <property type="nucleotide sequence ID" value="NZ_AUZM01000021.1"/>
</dbReference>
<dbReference type="EC" id="4.1.2.4" evidence="7"/>
<dbReference type="GO" id="GO:0005737">
    <property type="term" value="C:cytoplasm"/>
    <property type="evidence" value="ECO:0007669"/>
    <property type="project" value="UniProtKB-SubCell"/>
</dbReference>
<dbReference type="PATRIC" id="fig|1348334.3.peg.2495"/>
<dbReference type="GO" id="GO:0009264">
    <property type="term" value="P:deoxyribonucleotide catabolic process"/>
    <property type="evidence" value="ECO:0007669"/>
    <property type="project" value="UniProtKB-UniRule"/>
</dbReference>
<dbReference type="GO" id="GO:0006018">
    <property type="term" value="P:2-deoxyribose 1-phosphate catabolic process"/>
    <property type="evidence" value="ECO:0007669"/>
    <property type="project" value="UniProtKB-UniRule"/>
</dbReference>
<dbReference type="PIRSF" id="PIRSF001357">
    <property type="entry name" value="DeoC"/>
    <property type="match status" value="1"/>
</dbReference>
<comment type="function">
    <text evidence="6 7">Catalyzes a reversible aldol reaction between acetaldehyde and D-glyceraldehyde 3-phosphate to generate 2-deoxy-D-ribose 5-phosphate.</text>
</comment>
<dbReference type="InterPro" id="IPR013785">
    <property type="entry name" value="Aldolase_TIM"/>
</dbReference>
<feature type="active site" description="Proton donor/acceptor" evidence="7">
    <location>
        <position position="186"/>
    </location>
</feature>
<evidence type="ECO:0000256" key="5">
    <source>
        <dbReference type="ARBA" id="ARBA00048791"/>
    </source>
</evidence>
<comment type="pathway">
    <text evidence="7">Carbohydrate degradation; 2-deoxy-D-ribose 1-phosphate degradation; D-glyceraldehyde 3-phosphate and acetaldehyde from 2-deoxy-alpha-D-ribose 1-phosphate: step 2/2.</text>
</comment>
<comment type="caution">
    <text evidence="7">Lacks conserved residue(s) required for the propagation of feature annotation.</text>
</comment>
<dbReference type="HAMAP" id="MF_00114">
    <property type="entry name" value="DeoC_type1"/>
    <property type="match status" value="1"/>
</dbReference>
<evidence type="ECO:0000313" key="8">
    <source>
        <dbReference type="EMBL" id="ERT07505.1"/>
    </source>
</evidence>
<comment type="subcellular location">
    <subcellularLocation>
        <location evidence="7">Cytoplasm</location>
    </subcellularLocation>
</comment>
<dbReference type="PANTHER" id="PTHR10889">
    <property type="entry name" value="DEOXYRIBOSE-PHOSPHATE ALDOLASE"/>
    <property type="match status" value="1"/>
</dbReference>
<name>U7QK94_9CYAN</name>
<evidence type="ECO:0000256" key="1">
    <source>
        <dbReference type="ARBA" id="ARBA00010936"/>
    </source>
</evidence>
<dbReference type="SMART" id="SM01133">
    <property type="entry name" value="DeoC"/>
    <property type="match status" value="1"/>
</dbReference>
<dbReference type="Pfam" id="PF01791">
    <property type="entry name" value="DeoC"/>
    <property type="match status" value="1"/>
</dbReference>
<keyword evidence="4 7" id="KW-0704">Schiff base</keyword>
<accession>U7QK94</accession>
<dbReference type="PANTHER" id="PTHR10889:SF1">
    <property type="entry name" value="DEOXYRIBOSE-PHOSPHATE ALDOLASE"/>
    <property type="match status" value="1"/>
</dbReference>
<dbReference type="GO" id="GO:0004139">
    <property type="term" value="F:deoxyribose-phosphate aldolase activity"/>
    <property type="evidence" value="ECO:0007669"/>
    <property type="project" value="UniProtKB-UniRule"/>
</dbReference>
<evidence type="ECO:0000256" key="3">
    <source>
        <dbReference type="ARBA" id="ARBA00023239"/>
    </source>
</evidence>
<dbReference type="SUPFAM" id="SSF51569">
    <property type="entry name" value="Aldolase"/>
    <property type="match status" value="1"/>
</dbReference>
<dbReference type="EMBL" id="AUZM01000021">
    <property type="protein sequence ID" value="ERT07505.1"/>
    <property type="molecule type" value="Genomic_DNA"/>
</dbReference>
<evidence type="ECO:0000256" key="7">
    <source>
        <dbReference type="HAMAP-Rule" id="MF_00114"/>
    </source>
</evidence>
<dbReference type="InterPro" id="IPR028581">
    <property type="entry name" value="DeoC_typeI"/>
</dbReference>
<comment type="caution">
    <text evidence="8">The sequence shown here is derived from an EMBL/GenBank/DDBJ whole genome shotgun (WGS) entry which is preliminary data.</text>
</comment>
<protein>
    <recommendedName>
        <fullName evidence="7">Deoxyribose-phosphate aldolase</fullName>
        <shortName evidence="7">DERA</shortName>
        <ecNumber evidence="7">4.1.2.4</ecNumber>
    </recommendedName>
    <alternativeName>
        <fullName evidence="7">2-deoxy-D-ribose 5-phosphate aldolase</fullName>
    </alternativeName>
    <alternativeName>
        <fullName evidence="7">Phosphodeoxyriboaldolase</fullName>
        <shortName evidence="7">Deoxyriboaldolase</shortName>
    </alternativeName>
</protein>
<keyword evidence="2 7" id="KW-0963">Cytoplasm</keyword>